<evidence type="ECO:0000259" key="7">
    <source>
        <dbReference type="PROSITE" id="PS50048"/>
    </source>
</evidence>
<dbReference type="SMART" id="SM00066">
    <property type="entry name" value="GAL4"/>
    <property type="match status" value="1"/>
</dbReference>
<feature type="domain" description="Zn(2)-C6 fungal-type" evidence="7">
    <location>
        <begin position="96"/>
        <end position="126"/>
    </location>
</feature>
<evidence type="ECO:0000256" key="5">
    <source>
        <dbReference type="ARBA" id="ARBA00023242"/>
    </source>
</evidence>
<keyword evidence="5" id="KW-0539">Nucleus</keyword>
<dbReference type="InterPro" id="IPR053230">
    <property type="entry name" value="Trans_reg_galc"/>
</dbReference>
<keyword evidence="4" id="KW-0804">Transcription</keyword>
<keyword evidence="2" id="KW-0805">Transcription regulation</keyword>
<evidence type="ECO:0000256" key="2">
    <source>
        <dbReference type="ARBA" id="ARBA00023015"/>
    </source>
</evidence>
<accession>A0A1L9SLP1</accession>
<gene>
    <name evidence="8" type="ORF">ASPZODRAFT_130073</name>
</gene>
<dbReference type="PRINTS" id="PR00755">
    <property type="entry name" value="AFLATOXINBRP"/>
</dbReference>
<feature type="region of interest" description="Disordered" evidence="6">
    <location>
        <begin position="357"/>
        <end position="381"/>
    </location>
</feature>
<dbReference type="SMART" id="SM00906">
    <property type="entry name" value="Fungal_trans"/>
    <property type="match status" value="1"/>
</dbReference>
<protein>
    <recommendedName>
        <fullName evidence="7">Zn(2)-C6 fungal-type domain-containing protein</fullName>
    </recommendedName>
</protein>
<dbReference type="PANTHER" id="PTHR47654:SF4">
    <property type="entry name" value="ZN(II)2CYS6 TRANSCRIPTION FACTOR (EUROFUNG)"/>
    <property type="match status" value="1"/>
</dbReference>
<dbReference type="GO" id="GO:0008270">
    <property type="term" value="F:zinc ion binding"/>
    <property type="evidence" value="ECO:0007669"/>
    <property type="project" value="InterPro"/>
</dbReference>
<dbReference type="GeneID" id="34608889"/>
<dbReference type="PROSITE" id="PS50048">
    <property type="entry name" value="ZN2_CY6_FUNGAL_2"/>
    <property type="match status" value="1"/>
</dbReference>
<dbReference type="CDD" id="cd00067">
    <property type="entry name" value="GAL4"/>
    <property type="match status" value="1"/>
</dbReference>
<keyword evidence="3" id="KW-0238">DNA-binding</keyword>
<feature type="compositionally biased region" description="Low complexity" evidence="6">
    <location>
        <begin position="55"/>
        <end position="73"/>
    </location>
</feature>
<evidence type="ECO:0000256" key="6">
    <source>
        <dbReference type="SAM" id="MobiDB-lite"/>
    </source>
</evidence>
<feature type="compositionally biased region" description="Low complexity" evidence="6">
    <location>
        <begin position="798"/>
        <end position="817"/>
    </location>
</feature>
<reference evidence="9" key="1">
    <citation type="journal article" date="2017" name="Genome Biol.">
        <title>Comparative genomics reveals high biological diversity and specific adaptations in the industrially and medically important fungal genus Aspergillus.</title>
        <authorList>
            <person name="de Vries R.P."/>
            <person name="Riley R."/>
            <person name="Wiebenga A."/>
            <person name="Aguilar-Osorio G."/>
            <person name="Amillis S."/>
            <person name="Uchima C.A."/>
            <person name="Anderluh G."/>
            <person name="Asadollahi M."/>
            <person name="Askin M."/>
            <person name="Barry K."/>
            <person name="Battaglia E."/>
            <person name="Bayram O."/>
            <person name="Benocci T."/>
            <person name="Braus-Stromeyer S.A."/>
            <person name="Caldana C."/>
            <person name="Canovas D."/>
            <person name="Cerqueira G.C."/>
            <person name="Chen F."/>
            <person name="Chen W."/>
            <person name="Choi C."/>
            <person name="Clum A."/>
            <person name="Dos Santos R.A."/>
            <person name="Damasio A.R."/>
            <person name="Diallinas G."/>
            <person name="Emri T."/>
            <person name="Fekete E."/>
            <person name="Flipphi M."/>
            <person name="Freyberg S."/>
            <person name="Gallo A."/>
            <person name="Gournas C."/>
            <person name="Habgood R."/>
            <person name="Hainaut M."/>
            <person name="Harispe M.L."/>
            <person name="Henrissat B."/>
            <person name="Hilden K.S."/>
            <person name="Hope R."/>
            <person name="Hossain A."/>
            <person name="Karabika E."/>
            <person name="Karaffa L."/>
            <person name="Karanyi Z."/>
            <person name="Krasevec N."/>
            <person name="Kuo A."/>
            <person name="Kusch H."/>
            <person name="LaButti K."/>
            <person name="Lagendijk E.L."/>
            <person name="Lapidus A."/>
            <person name="Levasseur A."/>
            <person name="Lindquist E."/>
            <person name="Lipzen A."/>
            <person name="Logrieco A.F."/>
            <person name="MacCabe A."/>
            <person name="Maekelae M.R."/>
            <person name="Malavazi I."/>
            <person name="Melin P."/>
            <person name="Meyer V."/>
            <person name="Mielnichuk N."/>
            <person name="Miskei M."/>
            <person name="Molnar A.P."/>
            <person name="Mule G."/>
            <person name="Ngan C.Y."/>
            <person name="Orejas M."/>
            <person name="Orosz E."/>
            <person name="Ouedraogo J.P."/>
            <person name="Overkamp K.M."/>
            <person name="Park H.-S."/>
            <person name="Perrone G."/>
            <person name="Piumi F."/>
            <person name="Punt P.J."/>
            <person name="Ram A.F."/>
            <person name="Ramon A."/>
            <person name="Rauscher S."/>
            <person name="Record E."/>
            <person name="Riano-Pachon D.M."/>
            <person name="Robert V."/>
            <person name="Roehrig J."/>
            <person name="Ruller R."/>
            <person name="Salamov A."/>
            <person name="Salih N.S."/>
            <person name="Samson R.A."/>
            <person name="Sandor E."/>
            <person name="Sanguinetti M."/>
            <person name="Schuetze T."/>
            <person name="Sepcic K."/>
            <person name="Shelest E."/>
            <person name="Sherlock G."/>
            <person name="Sophianopoulou V."/>
            <person name="Squina F.M."/>
            <person name="Sun H."/>
            <person name="Susca A."/>
            <person name="Todd R.B."/>
            <person name="Tsang A."/>
            <person name="Unkles S.E."/>
            <person name="van de Wiele N."/>
            <person name="van Rossen-Uffink D."/>
            <person name="Oliveira J.V."/>
            <person name="Vesth T.C."/>
            <person name="Visser J."/>
            <person name="Yu J.-H."/>
            <person name="Zhou M."/>
            <person name="Andersen M.R."/>
            <person name="Archer D.B."/>
            <person name="Baker S.E."/>
            <person name="Benoit I."/>
            <person name="Brakhage A.A."/>
            <person name="Braus G.H."/>
            <person name="Fischer R."/>
            <person name="Frisvad J.C."/>
            <person name="Goldman G.H."/>
            <person name="Houbraken J."/>
            <person name="Oakley B."/>
            <person name="Pocsi I."/>
            <person name="Scazzocchio C."/>
            <person name="Seiboth B."/>
            <person name="vanKuyk P.A."/>
            <person name="Wortman J."/>
            <person name="Dyer P.S."/>
            <person name="Grigoriev I.V."/>
        </authorList>
    </citation>
    <scope>NUCLEOTIDE SEQUENCE [LARGE SCALE GENOMIC DNA]</scope>
    <source>
        <strain evidence="9">CBS 506.65</strain>
    </source>
</reference>
<evidence type="ECO:0000256" key="1">
    <source>
        <dbReference type="ARBA" id="ARBA00022723"/>
    </source>
</evidence>
<proteinExistence type="predicted"/>
<name>A0A1L9SLP1_9EURO</name>
<dbReference type="GO" id="GO:0000981">
    <property type="term" value="F:DNA-binding transcription factor activity, RNA polymerase II-specific"/>
    <property type="evidence" value="ECO:0007669"/>
    <property type="project" value="InterPro"/>
</dbReference>
<dbReference type="Pfam" id="PF04082">
    <property type="entry name" value="Fungal_trans"/>
    <property type="match status" value="1"/>
</dbReference>
<evidence type="ECO:0000313" key="9">
    <source>
        <dbReference type="Proteomes" id="UP000184188"/>
    </source>
</evidence>
<sequence length="834" mass="92723">MDYRQDNNTSSQMDCDPPATAARRGTEFLPPPPPSSLNKQTRRLHTSFPPRPSSIPQQQQQQQQIQQQGQPGIAKVAIPKVTTSDSSRLRRRSARACESCRHRKIKCNGNKPTCRQCVEHGQTCRYVDIKRVRDQKELGLLAKQVERYEELLRTLVPEVDALTAGQIRKTLRHFRPGEEEDSDSYVGTLEELDLIDEDLNRNERSRATGFFGKTSEVSWMQKLEDSAERQGHGSFSNQAGSVCDRISNDPNLISMGGGSNPLNAMSYHLDDLNISVVGPVDPYAVPTKEVADRFFNAYMASVHPSFAVIRRTTFTTQYELFWRDRTRPNRRWLAILNMIFALGCRCCRLAGQEHTDRHEGDAEAEAEAQSEAGGQGEGEQLKNEDDHIFLTRARMLSLNGSVLFEHPDLQQIQVEFLVAFYLMAIGQINRASKISSMAFRSAISLGINLRLVDNRTHDGSKEARGRLWWSLYVLEHLLTAITGRVSGLTEGLSSVSVPVPYEEEIFDTPVVQRLFQDGAWRETCLKPTLFEAEDEEGQVTAEWLAGCDPGPSLFFFLAVDLAMITQAIINRIYSIEGLRDKGSQVESRILRFDARLDSWLRKVPDAYRFTNGTTTTTTTTAADAARLSSSRERVTLAMGYYSARITLYRPCLTSSTRLVLGSSSSGTAVPVPAPVPSPVPSKFKMAKAVICLQSACALISTLPDEPDVSWLAHTTPWWNVLHYLMQATTALLLGLSSSSSADTALSSSTILEHVKKAIRWLYQLGVSHAASRRAFNLCAGFLRRLAPVLRVDVSDLPSAGSSVSTDTPSSSSIPESPFSEVDVIDDAFRQFVSN</sequence>
<organism evidence="8 9">
    <name type="scientific">Penicilliopsis zonata CBS 506.65</name>
    <dbReference type="NCBI Taxonomy" id="1073090"/>
    <lineage>
        <taxon>Eukaryota</taxon>
        <taxon>Fungi</taxon>
        <taxon>Dikarya</taxon>
        <taxon>Ascomycota</taxon>
        <taxon>Pezizomycotina</taxon>
        <taxon>Eurotiomycetes</taxon>
        <taxon>Eurotiomycetidae</taxon>
        <taxon>Eurotiales</taxon>
        <taxon>Aspergillaceae</taxon>
        <taxon>Penicilliopsis</taxon>
    </lineage>
</organism>
<evidence type="ECO:0000313" key="8">
    <source>
        <dbReference type="EMBL" id="OJJ48135.1"/>
    </source>
</evidence>
<evidence type="ECO:0000256" key="4">
    <source>
        <dbReference type="ARBA" id="ARBA00023163"/>
    </source>
</evidence>
<dbReference type="GO" id="GO:0006351">
    <property type="term" value="P:DNA-templated transcription"/>
    <property type="evidence" value="ECO:0007669"/>
    <property type="project" value="InterPro"/>
</dbReference>
<dbReference type="InterPro" id="IPR001138">
    <property type="entry name" value="Zn2Cys6_DnaBD"/>
</dbReference>
<dbReference type="Gene3D" id="4.10.240.10">
    <property type="entry name" value="Zn(2)-C6 fungal-type DNA-binding domain"/>
    <property type="match status" value="1"/>
</dbReference>
<dbReference type="EMBL" id="KV878339">
    <property type="protein sequence ID" value="OJJ48135.1"/>
    <property type="molecule type" value="Genomic_DNA"/>
</dbReference>
<dbReference type="InterPro" id="IPR036864">
    <property type="entry name" value="Zn2-C6_fun-type_DNA-bd_sf"/>
</dbReference>
<dbReference type="Pfam" id="PF00172">
    <property type="entry name" value="Zn_clus"/>
    <property type="match status" value="1"/>
</dbReference>
<dbReference type="PROSITE" id="PS00463">
    <property type="entry name" value="ZN2_CY6_FUNGAL_1"/>
    <property type="match status" value="1"/>
</dbReference>
<dbReference type="Proteomes" id="UP000184188">
    <property type="component" value="Unassembled WGS sequence"/>
</dbReference>
<dbReference type="GO" id="GO:0003677">
    <property type="term" value="F:DNA binding"/>
    <property type="evidence" value="ECO:0007669"/>
    <property type="project" value="UniProtKB-KW"/>
</dbReference>
<keyword evidence="1" id="KW-0479">Metal-binding</keyword>
<dbReference type="VEuPathDB" id="FungiDB:ASPZODRAFT_130073"/>
<dbReference type="InterPro" id="IPR007219">
    <property type="entry name" value="XnlR_reg_dom"/>
</dbReference>
<dbReference type="PANTHER" id="PTHR47654">
    <property type="entry name" value="ZN(II)2CYS6 TRANSCRIPTION FACTOR (EUROFUNG)-RELATED"/>
    <property type="match status" value="1"/>
</dbReference>
<dbReference type="AlphaFoldDB" id="A0A1L9SLP1"/>
<feature type="region of interest" description="Disordered" evidence="6">
    <location>
        <begin position="797"/>
        <end position="817"/>
    </location>
</feature>
<feature type="region of interest" description="Disordered" evidence="6">
    <location>
        <begin position="1"/>
        <end position="74"/>
    </location>
</feature>
<dbReference type="RefSeq" id="XP_022582645.1">
    <property type="nucleotide sequence ID" value="XM_022722424.1"/>
</dbReference>
<dbReference type="CDD" id="cd12148">
    <property type="entry name" value="fungal_TF_MHR"/>
    <property type="match status" value="1"/>
</dbReference>
<dbReference type="SUPFAM" id="SSF57701">
    <property type="entry name" value="Zn2/Cys6 DNA-binding domain"/>
    <property type="match status" value="1"/>
</dbReference>
<evidence type="ECO:0000256" key="3">
    <source>
        <dbReference type="ARBA" id="ARBA00023125"/>
    </source>
</evidence>
<feature type="compositionally biased region" description="Polar residues" evidence="6">
    <location>
        <begin position="1"/>
        <end position="13"/>
    </location>
</feature>
<dbReference type="OrthoDB" id="5296287at2759"/>
<keyword evidence="9" id="KW-1185">Reference proteome</keyword>